<reference evidence="3" key="1">
    <citation type="journal article" date="2019" name="Sci. Rep.">
        <title>Draft genome of Tanacetum cinerariifolium, the natural source of mosquito coil.</title>
        <authorList>
            <person name="Yamashiro T."/>
            <person name="Shiraishi A."/>
            <person name="Satake H."/>
            <person name="Nakayama K."/>
        </authorList>
    </citation>
    <scope>NUCLEOTIDE SEQUENCE</scope>
</reference>
<evidence type="ECO:0000313" key="3">
    <source>
        <dbReference type="EMBL" id="GEW71708.1"/>
    </source>
</evidence>
<comment type="caution">
    <text evidence="3">The sequence shown here is derived from an EMBL/GenBank/DDBJ whole genome shotgun (WGS) entry which is preliminary data.</text>
</comment>
<evidence type="ECO:0000256" key="1">
    <source>
        <dbReference type="SAM" id="Coils"/>
    </source>
</evidence>
<evidence type="ECO:0000259" key="2">
    <source>
        <dbReference type="Pfam" id="PF13966"/>
    </source>
</evidence>
<dbReference type="EMBL" id="BKCJ010070647">
    <property type="protein sequence ID" value="GEW71708.1"/>
    <property type="molecule type" value="Genomic_DNA"/>
</dbReference>
<proteinExistence type="predicted"/>
<sequence>MLDGVWNSKPKDIKSTFLDFYKDKFSCHDFLVSLPPMLPAHRLSIVDQDFLESMVTMDEIKRYLDYVLDKSGFGIKWCNWIRLGLASARTYIIINGSPTSEFSLKIGLKQGDPLPPFLFIIVMDGLHMALNDGLAANMFHDVNFEDSKKLDWVKWSTILASLNKGGLSAVKAIHGDEACIDIRGCHTNGVWANIVGKPIDELSLPSLSLSTRWCKIIPRKVNIFMWQMFLDGLPYRLNFSSRGLDIDSIMCPVYNISVESSAHTFFSCDTTSAVWKRRIALTPSLMLPVGLYGGLEIISLSTLILKKPLILEASLREYLVPMESPDKIRTEDQRSRHYTLDKETYPLFLDKDREDMDIFAFIHTSDPTKVKVVKRERKEDKPRLLETIIGHTVPLLLVVPDRGESELDANVDKLFDEGGSGTQTKQGDSVGGGGEQGMNIQPITETTNVVAEDNAKVRGEPIPTIPFVRSSVFATPEGEGKGHTDSVTGLNLQTISVSQRFVISSDSSHHSSANIAEANVDSFTRPSVPVITATTTITSIAKPIVVVKEKIFEHSLFADESTFAGGTDPANAGLTYLTDSDYLVGGIRTIINTDSDLQKTYVPQWNVTNGSRLDDGSVYRDMVDEFAPPMFFASVRGMEHDQLFTEFNVGAARQMSLSAEVRMQAEAAEAIRLRVETSKLETTEKSLRDEVNALNERNTILEKERNALDVKVTDLEAVFVHELQVSSSEIKGKLSNYENLTERLEEFQDVQLKVINDKFDKLYTDFVKMSLHLEERLYPYLLTTIVGRIWLLTYGMQLAITMCLNSHEYLSTLRTTISKAIEKGMQDGLATKITHGKEGWVLTDVAAHNPSAEADYLMVLIHHSPDKTVVGASALSLALEVSDARVQSIRENIMSHRSLFQDVFIPLAEPFSAAAVTCTEGTFDTVPATIDTTAALSITFASAGIVDPISIDDYEVTGTNDQPTVIENVADENASPFS</sequence>
<dbReference type="InterPro" id="IPR026960">
    <property type="entry name" value="RVT-Znf"/>
</dbReference>
<organism evidence="3">
    <name type="scientific">Tanacetum cinerariifolium</name>
    <name type="common">Dalmatian daisy</name>
    <name type="synonym">Chrysanthemum cinerariifolium</name>
    <dbReference type="NCBI Taxonomy" id="118510"/>
    <lineage>
        <taxon>Eukaryota</taxon>
        <taxon>Viridiplantae</taxon>
        <taxon>Streptophyta</taxon>
        <taxon>Embryophyta</taxon>
        <taxon>Tracheophyta</taxon>
        <taxon>Spermatophyta</taxon>
        <taxon>Magnoliopsida</taxon>
        <taxon>eudicotyledons</taxon>
        <taxon>Gunneridae</taxon>
        <taxon>Pentapetalae</taxon>
        <taxon>asterids</taxon>
        <taxon>campanulids</taxon>
        <taxon>Asterales</taxon>
        <taxon>Asteraceae</taxon>
        <taxon>Asteroideae</taxon>
        <taxon>Anthemideae</taxon>
        <taxon>Anthemidinae</taxon>
        <taxon>Tanacetum</taxon>
    </lineage>
</organism>
<keyword evidence="1" id="KW-0175">Coiled coil</keyword>
<keyword evidence="3" id="KW-0548">Nucleotidyltransferase</keyword>
<gene>
    <name evidence="3" type="ORF">Tci_243684</name>
</gene>
<keyword evidence="3" id="KW-0808">Transferase</keyword>
<protein>
    <submittedName>
        <fullName evidence="3">RNA-directed DNA polymerase, eukaryota</fullName>
    </submittedName>
</protein>
<feature type="domain" description="Reverse transcriptase zinc-binding" evidence="2">
    <location>
        <begin position="211"/>
        <end position="275"/>
    </location>
</feature>
<dbReference type="AlphaFoldDB" id="A0A699GXR6"/>
<accession>A0A699GXR6</accession>
<dbReference type="GO" id="GO:0003964">
    <property type="term" value="F:RNA-directed DNA polymerase activity"/>
    <property type="evidence" value="ECO:0007669"/>
    <property type="project" value="UniProtKB-KW"/>
</dbReference>
<feature type="coiled-coil region" evidence="1">
    <location>
        <begin position="677"/>
        <end position="750"/>
    </location>
</feature>
<dbReference type="Pfam" id="PF13966">
    <property type="entry name" value="zf-RVT"/>
    <property type="match status" value="1"/>
</dbReference>
<name>A0A699GXR6_TANCI</name>
<keyword evidence="3" id="KW-0695">RNA-directed DNA polymerase</keyword>